<dbReference type="PRINTS" id="PR00633">
    <property type="entry name" value="RCCNDNSATION"/>
</dbReference>
<evidence type="ECO:0000313" key="5">
    <source>
        <dbReference type="EMBL" id="OAJ44142.1"/>
    </source>
</evidence>
<dbReference type="InterPro" id="IPR058923">
    <property type="entry name" value="RCC1-like_dom"/>
</dbReference>
<dbReference type="GO" id="GO:0031267">
    <property type="term" value="F:small GTPase binding"/>
    <property type="evidence" value="ECO:0007669"/>
    <property type="project" value="TreeGrafter"/>
</dbReference>
<sequence>MDSKTHSKPAGMSPETSADISKNSHSTGGLVFCGATIWDWVGRKSSTNSKTMEMSLDQGAAYTFGRNQNGQLGDGTTTSRSDPFRINIKGETFVKAAVGKAHTLLVTASGRVYAAGENKRTEHCLHGEVRKYGQLGDGKDHSYISGTSRMIYDPQMPKPITKLEDKKIVAIACGTNHSLALDDQGAVYSWGCGGYGRLGLPDSPPKDIFVPTEVPGFKDRNNMVKKIACGTTSCMAIDGRNALYLWGKWKQSGDGGQGTPWLYPKHYPGLSGWEVWEISAGGSTLFALAGESTVSWGQNAYHGELGHGPNAPRSCVNADIVKGMEGISCKKVSCGLGFTLMVADKSSKPFADLPAIGELITTSPFAEVSTPAATKKVAAGTKAKAPAAKGKRKTSDEPGKDAADALVADAELTTKPKKGKSFRFHFYHQCIETDHPIFLGVPHRT</sequence>
<evidence type="ECO:0000256" key="3">
    <source>
        <dbReference type="SAM" id="MobiDB-lite"/>
    </source>
</evidence>
<organism evidence="5 6">
    <name type="scientific">Batrachochytrium dendrobatidis (strain JEL423)</name>
    <dbReference type="NCBI Taxonomy" id="403673"/>
    <lineage>
        <taxon>Eukaryota</taxon>
        <taxon>Fungi</taxon>
        <taxon>Fungi incertae sedis</taxon>
        <taxon>Chytridiomycota</taxon>
        <taxon>Chytridiomycota incertae sedis</taxon>
        <taxon>Chytridiomycetes</taxon>
        <taxon>Rhizophydiales</taxon>
        <taxon>Rhizophydiales incertae sedis</taxon>
        <taxon>Batrachochytrium</taxon>
    </lineage>
</organism>
<protein>
    <recommendedName>
        <fullName evidence="4">RCC1-like domain-containing protein</fullName>
    </recommendedName>
</protein>
<dbReference type="VEuPathDB" id="FungiDB:BDEG_27408"/>
<dbReference type="OrthoDB" id="5370059at2759"/>
<feature type="repeat" description="RCC1" evidence="2">
    <location>
        <begin position="59"/>
        <end position="109"/>
    </location>
</feature>
<reference evidence="5 6" key="2">
    <citation type="submission" date="2016-05" db="EMBL/GenBank/DDBJ databases">
        <title>Lineage-specific infection strategies underlie the spectrum of fungal disease in amphibians.</title>
        <authorList>
            <person name="Cuomo C.A."/>
            <person name="Farrer R.A."/>
            <person name="James T."/>
            <person name="Longcore J."/>
            <person name="Birren B."/>
        </authorList>
    </citation>
    <scope>NUCLEOTIDE SEQUENCE [LARGE SCALE GENOMIC DNA]</scope>
    <source>
        <strain evidence="5 6">JEL423</strain>
    </source>
</reference>
<dbReference type="PROSITE" id="PS50012">
    <property type="entry name" value="RCC1_3"/>
    <property type="match status" value="3"/>
</dbReference>
<dbReference type="EMBL" id="DS022311">
    <property type="protein sequence ID" value="OAJ44142.1"/>
    <property type="molecule type" value="Genomic_DNA"/>
</dbReference>
<proteinExistence type="predicted"/>
<dbReference type="InterPro" id="IPR009091">
    <property type="entry name" value="RCC1/BLIP-II"/>
</dbReference>
<feature type="compositionally biased region" description="Polar residues" evidence="3">
    <location>
        <begin position="14"/>
        <end position="23"/>
    </location>
</feature>
<feature type="domain" description="RCC1-like" evidence="4">
    <location>
        <begin position="57"/>
        <end position="342"/>
    </location>
</feature>
<dbReference type="PANTHER" id="PTHR46207">
    <property type="entry name" value="PROTEIN RCC2"/>
    <property type="match status" value="1"/>
</dbReference>
<dbReference type="SUPFAM" id="SSF50985">
    <property type="entry name" value="RCC1/BLIP-II"/>
    <property type="match status" value="1"/>
</dbReference>
<feature type="repeat" description="RCC1" evidence="2">
    <location>
        <begin position="110"/>
        <end position="184"/>
    </location>
</feature>
<dbReference type="PANTHER" id="PTHR46207:SF1">
    <property type="entry name" value="PROTEIN RCC2"/>
    <property type="match status" value="1"/>
</dbReference>
<dbReference type="STRING" id="403673.A0A177WW81"/>
<feature type="repeat" description="RCC1" evidence="2">
    <location>
        <begin position="185"/>
        <end position="240"/>
    </location>
</feature>
<dbReference type="InterPro" id="IPR000408">
    <property type="entry name" value="Reg_chr_condens"/>
</dbReference>
<dbReference type="Pfam" id="PF25390">
    <property type="entry name" value="WD40_RLD"/>
    <property type="match status" value="1"/>
</dbReference>
<accession>A0A177WW81</accession>
<evidence type="ECO:0000259" key="4">
    <source>
        <dbReference type="Pfam" id="PF25390"/>
    </source>
</evidence>
<feature type="region of interest" description="Disordered" evidence="3">
    <location>
        <begin position="382"/>
        <end position="401"/>
    </location>
</feature>
<dbReference type="Gene3D" id="2.130.10.30">
    <property type="entry name" value="Regulator of chromosome condensation 1/beta-lactamase-inhibitor protein II"/>
    <property type="match status" value="1"/>
</dbReference>
<dbReference type="Proteomes" id="UP000077115">
    <property type="component" value="Unassembled WGS sequence"/>
</dbReference>
<dbReference type="InterPro" id="IPR028641">
    <property type="entry name" value="RCC2"/>
</dbReference>
<evidence type="ECO:0000256" key="1">
    <source>
        <dbReference type="ARBA" id="ARBA00022737"/>
    </source>
</evidence>
<reference evidence="5 6" key="1">
    <citation type="submission" date="2006-10" db="EMBL/GenBank/DDBJ databases">
        <title>The Genome Sequence of Batrachochytrium dendrobatidis JEL423.</title>
        <authorList>
            <consortium name="The Broad Institute Genome Sequencing Platform"/>
            <person name="Birren B."/>
            <person name="Lander E."/>
            <person name="Galagan J."/>
            <person name="Cuomo C."/>
            <person name="Devon K."/>
            <person name="Jaffe D."/>
            <person name="Butler J."/>
            <person name="Alvarez P."/>
            <person name="Gnerre S."/>
            <person name="Grabherr M."/>
            <person name="Kleber M."/>
            <person name="Mauceli E."/>
            <person name="Brockman W."/>
            <person name="Young S."/>
            <person name="LaButti K."/>
            <person name="Sykes S."/>
            <person name="DeCaprio D."/>
            <person name="Crawford M."/>
            <person name="Koehrsen M."/>
            <person name="Engels R."/>
            <person name="Montgomery P."/>
            <person name="Pearson M."/>
            <person name="Howarth C."/>
            <person name="Larson L."/>
            <person name="White J."/>
            <person name="O'Leary S."/>
            <person name="Kodira C."/>
            <person name="Zeng Q."/>
            <person name="Yandava C."/>
            <person name="Alvarado L."/>
            <person name="Longcore J."/>
            <person name="James T."/>
        </authorList>
    </citation>
    <scope>NUCLEOTIDE SEQUENCE [LARGE SCALE GENOMIC DNA]</scope>
    <source>
        <strain evidence="5 6">JEL423</strain>
    </source>
</reference>
<gene>
    <name evidence="5" type="ORF">BDEG_27408</name>
</gene>
<dbReference type="AlphaFoldDB" id="A0A177WW81"/>
<evidence type="ECO:0000313" key="6">
    <source>
        <dbReference type="Proteomes" id="UP000077115"/>
    </source>
</evidence>
<evidence type="ECO:0000256" key="2">
    <source>
        <dbReference type="PROSITE-ProRule" id="PRU00235"/>
    </source>
</evidence>
<name>A0A177WW81_BATDL</name>
<dbReference type="GO" id="GO:0016020">
    <property type="term" value="C:membrane"/>
    <property type="evidence" value="ECO:0007669"/>
    <property type="project" value="TreeGrafter"/>
</dbReference>
<dbReference type="PROSITE" id="PS00626">
    <property type="entry name" value="RCC1_2"/>
    <property type="match status" value="1"/>
</dbReference>
<keyword evidence="1" id="KW-0677">Repeat</keyword>
<feature type="region of interest" description="Disordered" evidence="3">
    <location>
        <begin position="1"/>
        <end position="23"/>
    </location>
</feature>